<evidence type="ECO:0000256" key="1">
    <source>
        <dbReference type="ARBA" id="ARBA00001917"/>
    </source>
</evidence>
<gene>
    <name evidence="7" type="ORF">SDC9_07915</name>
</gene>
<comment type="cofactor">
    <cofactor evidence="1">
        <name>FMN</name>
        <dbReference type="ChEBI" id="CHEBI:58210"/>
    </cofactor>
</comment>
<proteinExistence type="inferred from homology"/>
<keyword evidence="4" id="KW-0288">FMN</keyword>
<dbReference type="EC" id="1.-.-.-" evidence="7"/>
<evidence type="ECO:0000256" key="2">
    <source>
        <dbReference type="ARBA" id="ARBA00007118"/>
    </source>
</evidence>
<dbReference type="InterPro" id="IPR029479">
    <property type="entry name" value="Nitroreductase"/>
</dbReference>
<evidence type="ECO:0000313" key="7">
    <source>
        <dbReference type="EMBL" id="MPL62302.1"/>
    </source>
</evidence>
<comment type="caution">
    <text evidence="7">The sequence shown here is derived from an EMBL/GenBank/DDBJ whole genome shotgun (WGS) entry which is preliminary data.</text>
</comment>
<protein>
    <submittedName>
        <fullName evidence="7">Putative NAD(P)H nitroreductase</fullName>
        <ecNumber evidence="7">1.-.-.-</ecNumber>
    </submittedName>
</protein>
<dbReference type="SUPFAM" id="SSF55469">
    <property type="entry name" value="FMN-dependent nitroreductase-like"/>
    <property type="match status" value="1"/>
</dbReference>
<accession>A0A644T7Y8</accession>
<reference evidence="7" key="1">
    <citation type="submission" date="2019-08" db="EMBL/GenBank/DDBJ databases">
        <authorList>
            <person name="Kucharzyk K."/>
            <person name="Murdoch R.W."/>
            <person name="Higgins S."/>
            <person name="Loffler F."/>
        </authorList>
    </citation>
    <scope>NUCLEOTIDE SEQUENCE</scope>
</reference>
<organism evidence="7">
    <name type="scientific">bioreactor metagenome</name>
    <dbReference type="NCBI Taxonomy" id="1076179"/>
    <lineage>
        <taxon>unclassified sequences</taxon>
        <taxon>metagenomes</taxon>
        <taxon>ecological metagenomes</taxon>
    </lineage>
</organism>
<evidence type="ECO:0000256" key="5">
    <source>
        <dbReference type="ARBA" id="ARBA00023002"/>
    </source>
</evidence>
<evidence type="ECO:0000256" key="4">
    <source>
        <dbReference type="ARBA" id="ARBA00022643"/>
    </source>
</evidence>
<dbReference type="EMBL" id="VSSQ01000017">
    <property type="protein sequence ID" value="MPL62302.1"/>
    <property type="molecule type" value="Genomic_DNA"/>
</dbReference>
<feature type="domain" description="Nitroreductase" evidence="6">
    <location>
        <begin position="8"/>
        <end position="186"/>
    </location>
</feature>
<evidence type="ECO:0000256" key="3">
    <source>
        <dbReference type="ARBA" id="ARBA00022630"/>
    </source>
</evidence>
<dbReference type="GO" id="GO:0016491">
    <property type="term" value="F:oxidoreductase activity"/>
    <property type="evidence" value="ECO:0007669"/>
    <property type="project" value="UniProtKB-KW"/>
</dbReference>
<dbReference type="Pfam" id="PF00881">
    <property type="entry name" value="Nitroreductase"/>
    <property type="match status" value="1"/>
</dbReference>
<keyword evidence="5 7" id="KW-0560">Oxidoreductase</keyword>
<dbReference type="PANTHER" id="PTHR43673">
    <property type="entry name" value="NAD(P)H NITROREDUCTASE YDGI-RELATED"/>
    <property type="match status" value="1"/>
</dbReference>
<dbReference type="AlphaFoldDB" id="A0A644T7Y8"/>
<dbReference type="PANTHER" id="PTHR43673:SF2">
    <property type="entry name" value="NITROREDUCTASE"/>
    <property type="match status" value="1"/>
</dbReference>
<sequence>MSFLENLNWRYATKRFDTTKKVKEEDVKKIREAIRMTPTSLGVQMFHVVEVVSQDLKDKLRAISFDQEQMSTADRIFVFCARKDLADRTEEMFMDMTNNDEEFRKNDKDISQYEKSVKFFAGQLGADRIPEWSAREAHIVLGFALAACAELKIDSCPVGGFDPVKAKEILNMDLDFMPVVCLPIGYRDETDEHLKFKKWRFPEDKIFEKM</sequence>
<comment type="similarity">
    <text evidence="2">Belongs to the nitroreductase family.</text>
</comment>
<name>A0A644T7Y8_9ZZZZ</name>
<evidence type="ECO:0000259" key="6">
    <source>
        <dbReference type="Pfam" id="PF00881"/>
    </source>
</evidence>
<dbReference type="Gene3D" id="3.40.109.10">
    <property type="entry name" value="NADH Oxidase"/>
    <property type="match status" value="1"/>
</dbReference>
<keyword evidence="3" id="KW-0285">Flavoprotein</keyword>
<dbReference type="InterPro" id="IPR000415">
    <property type="entry name" value="Nitroreductase-like"/>
</dbReference>